<name>A0ABN9VIM0_9DINO</name>
<proteinExistence type="predicted"/>
<organism evidence="2 3">
    <name type="scientific">Prorocentrum cordatum</name>
    <dbReference type="NCBI Taxonomy" id="2364126"/>
    <lineage>
        <taxon>Eukaryota</taxon>
        <taxon>Sar</taxon>
        <taxon>Alveolata</taxon>
        <taxon>Dinophyceae</taxon>
        <taxon>Prorocentrales</taxon>
        <taxon>Prorocentraceae</taxon>
        <taxon>Prorocentrum</taxon>
    </lineage>
</organism>
<accession>A0ABN9VIM0</accession>
<protein>
    <submittedName>
        <fullName evidence="2">Uncharacterized protein</fullName>
    </submittedName>
</protein>
<feature type="compositionally biased region" description="Low complexity" evidence="1">
    <location>
        <begin position="175"/>
        <end position="205"/>
    </location>
</feature>
<keyword evidence="3" id="KW-1185">Reference proteome</keyword>
<evidence type="ECO:0000313" key="2">
    <source>
        <dbReference type="EMBL" id="CAK0873087.1"/>
    </source>
</evidence>
<feature type="region of interest" description="Disordered" evidence="1">
    <location>
        <begin position="172"/>
        <end position="260"/>
    </location>
</feature>
<feature type="compositionally biased region" description="Low complexity" evidence="1">
    <location>
        <begin position="241"/>
        <end position="251"/>
    </location>
</feature>
<gene>
    <name evidence="2" type="ORF">PCOR1329_LOCUS58388</name>
</gene>
<comment type="caution">
    <text evidence="2">The sequence shown here is derived from an EMBL/GenBank/DDBJ whole genome shotgun (WGS) entry which is preliminary data.</text>
</comment>
<evidence type="ECO:0000313" key="3">
    <source>
        <dbReference type="Proteomes" id="UP001189429"/>
    </source>
</evidence>
<evidence type="ECO:0000256" key="1">
    <source>
        <dbReference type="SAM" id="MobiDB-lite"/>
    </source>
</evidence>
<reference evidence="2" key="1">
    <citation type="submission" date="2023-10" db="EMBL/GenBank/DDBJ databases">
        <authorList>
            <person name="Chen Y."/>
            <person name="Shah S."/>
            <person name="Dougan E. K."/>
            <person name="Thang M."/>
            <person name="Chan C."/>
        </authorList>
    </citation>
    <scope>NUCLEOTIDE SEQUENCE [LARGE SCALE GENOMIC DNA]</scope>
</reference>
<dbReference type="Proteomes" id="UP001189429">
    <property type="component" value="Unassembled WGS sequence"/>
</dbReference>
<dbReference type="EMBL" id="CAUYUJ010017238">
    <property type="protein sequence ID" value="CAK0873087.1"/>
    <property type="molecule type" value="Genomic_DNA"/>
</dbReference>
<sequence>MRNRSVGLELNAAVDWVPASVHKLDSTGLVALWNQEHPGFRIYPGDEIIRASRVVWHHISKVFGGRIESQFSHMAQRSSPSDEVLLLHVQRPRSVVENLEDRVFVKEAGEQGGRQTANVSYARGWLATIPVSVGHRLGLELNATDEPTIGFLSRSRRSRSWGRFTCSSWITLTMPSSPGTRSSRPTTRCGGTTRTRSRSSLTSSSPSPPRRAARARHDCGSRGPRGSTQTPGRARTMQITWGSPPSWASPSRRARPWAGG</sequence>